<dbReference type="EMBL" id="JAPXFL010000006">
    <property type="protein sequence ID" value="KAK9505413.1"/>
    <property type="molecule type" value="Genomic_DNA"/>
</dbReference>
<reference evidence="2 3" key="1">
    <citation type="submission" date="2022-12" db="EMBL/GenBank/DDBJ databases">
        <title>Chromosome-level genome assembly of true bugs.</title>
        <authorList>
            <person name="Ma L."/>
            <person name="Li H."/>
        </authorList>
    </citation>
    <scope>NUCLEOTIDE SEQUENCE [LARGE SCALE GENOMIC DNA]</scope>
    <source>
        <strain evidence="2">Lab_2022b</strain>
    </source>
</reference>
<accession>A0AAW1D8F3</accession>
<comment type="caution">
    <text evidence="2">The sequence shown here is derived from an EMBL/GenBank/DDBJ whole genome shotgun (WGS) entry which is preliminary data.</text>
</comment>
<gene>
    <name evidence="2" type="ORF">O3M35_009477</name>
</gene>
<evidence type="ECO:0000313" key="2">
    <source>
        <dbReference type="EMBL" id="KAK9505413.1"/>
    </source>
</evidence>
<evidence type="ECO:0000256" key="1">
    <source>
        <dbReference type="SAM" id="SignalP"/>
    </source>
</evidence>
<name>A0AAW1D8F3_9HEMI</name>
<protein>
    <submittedName>
        <fullName evidence="2">Uncharacterized protein</fullName>
    </submittedName>
</protein>
<dbReference type="Proteomes" id="UP001461498">
    <property type="component" value="Unassembled WGS sequence"/>
</dbReference>
<proteinExistence type="predicted"/>
<sequence length="311" mass="35379">MLSKYIIVTALLGFFAVTVSAEKETPSIKCVTPIICSKEVSYGTIHNIDDNDGDISIDENNLKNAENSTSRNLLPQIYSFPGDKSKPKALFNWSIFGKASSIKDSKWKWDKEGFKNKAEGLRIYEGYGKGNSILDLGEANIIGNYRGKLVGGGKFNYDDEDGNENRNNKDDDEFNYLSGEGNARFNVNYYDDNIGRLDISDVYDSYNKFNKEVGYSNDNAYRNDDGTINEYDSQAASNTFLDKLGFPGEIKDQDSLIDSELINKKYLNQLNDWKLDENIPKDNLFKRKNGDNYEFNVFFGNKFSNDIPFWK</sequence>
<feature type="chain" id="PRO_5043486254" evidence="1">
    <location>
        <begin position="22"/>
        <end position="311"/>
    </location>
</feature>
<keyword evidence="1" id="KW-0732">Signal</keyword>
<organism evidence="2 3">
    <name type="scientific">Rhynocoris fuscipes</name>
    <dbReference type="NCBI Taxonomy" id="488301"/>
    <lineage>
        <taxon>Eukaryota</taxon>
        <taxon>Metazoa</taxon>
        <taxon>Ecdysozoa</taxon>
        <taxon>Arthropoda</taxon>
        <taxon>Hexapoda</taxon>
        <taxon>Insecta</taxon>
        <taxon>Pterygota</taxon>
        <taxon>Neoptera</taxon>
        <taxon>Paraneoptera</taxon>
        <taxon>Hemiptera</taxon>
        <taxon>Heteroptera</taxon>
        <taxon>Panheteroptera</taxon>
        <taxon>Cimicomorpha</taxon>
        <taxon>Reduviidae</taxon>
        <taxon>Harpactorinae</taxon>
        <taxon>Harpactorini</taxon>
        <taxon>Rhynocoris</taxon>
    </lineage>
</organism>
<feature type="signal peptide" evidence="1">
    <location>
        <begin position="1"/>
        <end position="21"/>
    </location>
</feature>
<evidence type="ECO:0000313" key="3">
    <source>
        <dbReference type="Proteomes" id="UP001461498"/>
    </source>
</evidence>
<keyword evidence="3" id="KW-1185">Reference proteome</keyword>
<dbReference type="AlphaFoldDB" id="A0AAW1D8F3"/>